<feature type="domain" description="ABC3 transporter permease C-terminal" evidence="8">
    <location>
        <begin position="259"/>
        <end position="356"/>
    </location>
</feature>
<evidence type="ECO:0000256" key="2">
    <source>
        <dbReference type="ARBA" id="ARBA00022475"/>
    </source>
</evidence>
<dbReference type="GO" id="GO:0022857">
    <property type="term" value="F:transmembrane transporter activity"/>
    <property type="evidence" value="ECO:0007669"/>
    <property type="project" value="TreeGrafter"/>
</dbReference>
<dbReference type="InterPro" id="IPR003838">
    <property type="entry name" value="ABC3_permease_C"/>
</dbReference>
<sequence length="793" mass="87940">MTWPFENDTSAITKKLAKKSLQSEKRRNLMVVIAVALAAFLICFTGIVSTSLTQMQRNQVVDTYEAVWLGVEENDIETLKGLPEFERVGGYYMLGEELSEQGYHASYVYCDAQMMEIAKAQMNLLEGRVPEKANEVVVSEYFLSTYGNNAKIGDTVTLDTESFHGDYVVTGIMDSVNEKEANTCAIILSKAALTEWNGFDPAGYRAYAHFKNGVKLDEELMTSYCREITEEYQLPMPKMNSKYFAYVSKSFDLALMAGVIAIVLIGGYIVIQSIFRISINDKIKSYGQLRTIGATPKQIKRIVKREGRKLGSIGILIGTVLGVCAGFLLFSKGFNAVSYVATVILTLISSWIMVSVSIRKPVKIAAGISPIEVVRFTPAQKDIRSRKKNIKLNPVSMGIANFKRDRKKTVAIVASLSLGGIILLVVSSIVLLRSPEALARQFFPDGDYKIYLQSEVPKEELMAAGNPLNEELKQEILSIDGVTDIIPSRHTLHATIKTDIYQTVGMCDMLTDQNYAAVEAALMEGTMPKDSHSILLDYYDVLSQNENIVVGSTVDFYFGEGQSPISVTISGLYNSGKVYSGHGKMHVDGATIFAPEALFHELHPEITSFDYSWSIVNDPKKTDYVGAELKNIVASHSNIALDEINTVIEYEEMTNSLAFGSMEILSWLVFLFGVINLINTTLSNQIARKQENSILRSIGLTQKQLCKMNICEGLCYALFATLATLIVGLPASIFACRKMSIGAFAGNVVPYKFPVLEMGLFILVLFGMELILSVWTIRRQKKQSLIEQMRAKE</sequence>
<dbReference type="PANTHER" id="PTHR30572">
    <property type="entry name" value="MEMBRANE COMPONENT OF TRANSPORTER-RELATED"/>
    <property type="match status" value="1"/>
</dbReference>
<evidence type="ECO:0000256" key="1">
    <source>
        <dbReference type="ARBA" id="ARBA00004651"/>
    </source>
</evidence>
<dbReference type="GO" id="GO:0005886">
    <property type="term" value="C:plasma membrane"/>
    <property type="evidence" value="ECO:0007669"/>
    <property type="project" value="UniProtKB-SubCell"/>
</dbReference>
<evidence type="ECO:0000259" key="8">
    <source>
        <dbReference type="Pfam" id="PF02687"/>
    </source>
</evidence>
<dbReference type="Pfam" id="PF02687">
    <property type="entry name" value="FtsX"/>
    <property type="match status" value="2"/>
</dbReference>
<name>A0AAW6DWL8_9FIRM</name>
<feature type="transmembrane region" description="Helical" evidence="7">
    <location>
        <begin position="410"/>
        <end position="432"/>
    </location>
</feature>
<feature type="domain" description="ABC3 transporter permease C-terminal" evidence="8">
    <location>
        <begin position="664"/>
        <end position="783"/>
    </location>
</feature>
<accession>A0AAW6DWL8</accession>
<keyword evidence="3 7" id="KW-0812">Transmembrane</keyword>
<comment type="caution">
    <text evidence="9">The sequence shown here is derived from an EMBL/GenBank/DDBJ whole genome shotgun (WGS) entry which is preliminary data.</text>
</comment>
<dbReference type="EMBL" id="JAQMLS010000005">
    <property type="protein sequence ID" value="MDB8742149.1"/>
    <property type="molecule type" value="Genomic_DNA"/>
</dbReference>
<gene>
    <name evidence="9" type="ORF">PNV70_08695</name>
</gene>
<feature type="transmembrane region" description="Helical" evidence="7">
    <location>
        <begin position="336"/>
        <end position="354"/>
    </location>
</feature>
<evidence type="ECO:0000313" key="10">
    <source>
        <dbReference type="Proteomes" id="UP001211421"/>
    </source>
</evidence>
<evidence type="ECO:0000313" key="9">
    <source>
        <dbReference type="EMBL" id="MDB8742149.1"/>
    </source>
</evidence>
<keyword evidence="2" id="KW-1003">Cell membrane</keyword>
<comment type="similarity">
    <text evidence="6">Belongs to the ABC-4 integral membrane protein family.</text>
</comment>
<dbReference type="AlphaFoldDB" id="A0AAW6DWL8"/>
<organism evidence="9 10">
    <name type="scientific">Ruminococcus bicirculans</name>
    <name type="common">ex Wegman et al. 2014</name>
    <dbReference type="NCBI Taxonomy" id="1160721"/>
    <lineage>
        <taxon>Bacteria</taxon>
        <taxon>Bacillati</taxon>
        <taxon>Bacillota</taxon>
        <taxon>Clostridia</taxon>
        <taxon>Eubacteriales</taxon>
        <taxon>Oscillospiraceae</taxon>
        <taxon>Ruminococcus</taxon>
    </lineage>
</organism>
<keyword evidence="5 7" id="KW-0472">Membrane</keyword>
<evidence type="ECO:0000256" key="7">
    <source>
        <dbReference type="SAM" id="Phobius"/>
    </source>
</evidence>
<keyword evidence="4 7" id="KW-1133">Transmembrane helix</keyword>
<evidence type="ECO:0000256" key="6">
    <source>
        <dbReference type="ARBA" id="ARBA00038076"/>
    </source>
</evidence>
<protein>
    <submittedName>
        <fullName evidence="9">FtsX-like permease family protein</fullName>
    </submittedName>
</protein>
<dbReference type="RefSeq" id="WP_195551636.1">
    <property type="nucleotide sequence ID" value="NZ_JADMNX010000005.1"/>
</dbReference>
<feature type="transmembrane region" description="Helical" evidence="7">
    <location>
        <begin position="253"/>
        <end position="275"/>
    </location>
</feature>
<feature type="transmembrane region" description="Helical" evidence="7">
    <location>
        <begin position="713"/>
        <end position="735"/>
    </location>
</feature>
<feature type="transmembrane region" description="Helical" evidence="7">
    <location>
        <begin position="664"/>
        <end position="682"/>
    </location>
</feature>
<evidence type="ECO:0000256" key="5">
    <source>
        <dbReference type="ARBA" id="ARBA00023136"/>
    </source>
</evidence>
<reference evidence="9" key="1">
    <citation type="submission" date="2023-01" db="EMBL/GenBank/DDBJ databases">
        <title>Human gut microbiome strain richness.</title>
        <authorList>
            <person name="Chen-Liaw A."/>
        </authorList>
    </citation>
    <scope>NUCLEOTIDE SEQUENCE</scope>
    <source>
        <strain evidence="9">D59st1_B8_D59t2_181005</strain>
    </source>
</reference>
<dbReference type="PANTHER" id="PTHR30572:SF4">
    <property type="entry name" value="ABC TRANSPORTER PERMEASE YTRF"/>
    <property type="match status" value="1"/>
</dbReference>
<comment type="subcellular location">
    <subcellularLocation>
        <location evidence="1">Cell membrane</location>
        <topology evidence="1">Multi-pass membrane protein</topology>
    </subcellularLocation>
</comment>
<evidence type="ECO:0000256" key="3">
    <source>
        <dbReference type="ARBA" id="ARBA00022692"/>
    </source>
</evidence>
<evidence type="ECO:0000256" key="4">
    <source>
        <dbReference type="ARBA" id="ARBA00022989"/>
    </source>
</evidence>
<feature type="transmembrane region" description="Helical" evidence="7">
    <location>
        <begin position="310"/>
        <end position="330"/>
    </location>
</feature>
<proteinExistence type="inferred from homology"/>
<dbReference type="Proteomes" id="UP001211421">
    <property type="component" value="Unassembled WGS sequence"/>
</dbReference>
<feature type="transmembrane region" description="Helical" evidence="7">
    <location>
        <begin position="28"/>
        <end position="48"/>
    </location>
</feature>
<feature type="transmembrane region" description="Helical" evidence="7">
    <location>
        <begin position="755"/>
        <end position="777"/>
    </location>
</feature>
<dbReference type="InterPro" id="IPR050250">
    <property type="entry name" value="Macrolide_Exporter_MacB"/>
</dbReference>